<proteinExistence type="predicted"/>
<gene>
    <name evidence="3" type="ORF">GC101_23265</name>
</gene>
<sequence length="63" mass="7332">MFLALWVIGTLFITIFPKRSWKFLQGWKSDREPSGSYFIMVRVLAAILFIIGVTLLLLSKFNH</sequence>
<evidence type="ECO:0000313" key="3">
    <source>
        <dbReference type="EMBL" id="NOU81785.1"/>
    </source>
</evidence>
<keyword evidence="1" id="KW-1133">Transmembrane helix</keyword>
<organism evidence="3 4">
    <name type="scientific">Paenibacillus phytohabitans</name>
    <dbReference type="NCBI Taxonomy" id="2654978"/>
    <lineage>
        <taxon>Bacteria</taxon>
        <taxon>Bacillati</taxon>
        <taxon>Bacillota</taxon>
        <taxon>Bacilli</taxon>
        <taxon>Bacillales</taxon>
        <taxon>Paenibacillaceae</taxon>
        <taxon>Paenibacillus</taxon>
    </lineage>
</organism>
<evidence type="ECO:0000313" key="4">
    <source>
        <dbReference type="Proteomes" id="UP000596857"/>
    </source>
</evidence>
<evidence type="ECO:0000259" key="2">
    <source>
        <dbReference type="Pfam" id="PF19701"/>
    </source>
</evidence>
<accession>A0ABX1YPT7</accession>
<reference evidence="3 4" key="1">
    <citation type="submission" date="2019-10" db="EMBL/GenBank/DDBJ databases">
        <title>Description of Paenibacillus terricola sp. nov.</title>
        <authorList>
            <person name="Carlier A."/>
            <person name="Qi S."/>
        </authorList>
    </citation>
    <scope>NUCLEOTIDE SEQUENCE [LARGE SCALE GENOMIC DNA]</scope>
    <source>
        <strain evidence="3 4">LMG 31459</strain>
    </source>
</reference>
<keyword evidence="1" id="KW-0472">Membrane</keyword>
<protein>
    <recommendedName>
        <fullName evidence="2">DUF6199 domain-containing protein</fullName>
    </recommendedName>
</protein>
<evidence type="ECO:0000256" key="1">
    <source>
        <dbReference type="SAM" id="Phobius"/>
    </source>
</evidence>
<keyword evidence="1" id="KW-0812">Transmembrane</keyword>
<feature type="transmembrane region" description="Helical" evidence="1">
    <location>
        <begin position="37"/>
        <end position="58"/>
    </location>
</feature>
<dbReference type="EMBL" id="WHOB01000068">
    <property type="protein sequence ID" value="NOU81785.1"/>
    <property type="molecule type" value="Genomic_DNA"/>
</dbReference>
<feature type="domain" description="DUF6199" evidence="2">
    <location>
        <begin position="3"/>
        <end position="58"/>
    </location>
</feature>
<dbReference type="Pfam" id="PF19701">
    <property type="entry name" value="DUF6199"/>
    <property type="match status" value="1"/>
</dbReference>
<name>A0ABX1YPT7_9BACL</name>
<dbReference type="InterPro" id="IPR045679">
    <property type="entry name" value="DUF6199"/>
</dbReference>
<dbReference type="Proteomes" id="UP000596857">
    <property type="component" value="Unassembled WGS sequence"/>
</dbReference>
<comment type="caution">
    <text evidence="3">The sequence shown here is derived from an EMBL/GenBank/DDBJ whole genome shotgun (WGS) entry which is preliminary data.</text>
</comment>
<keyword evidence="4" id="KW-1185">Reference proteome</keyword>